<protein>
    <submittedName>
        <fullName evidence="6">Thioredoxin reductase</fullName>
    </submittedName>
</protein>
<dbReference type="PANTHER" id="PTHR48105">
    <property type="entry name" value="THIOREDOXIN REDUCTASE 1-RELATED-RELATED"/>
    <property type="match status" value="1"/>
</dbReference>
<evidence type="ECO:0000256" key="4">
    <source>
        <dbReference type="SAM" id="SignalP"/>
    </source>
</evidence>
<organism evidence="6 7">
    <name type="scientific">Rhypophila decipiens</name>
    <dbReference type="NCBI Taxonomy" id="261697"/>
    <lineage>
        <taxon>Eukaryota</taxon>
        <taxon>Fungi</taxon>
        <taxon>Dikarya</taxon>
        <taxon>Ascomycota</taxon>
        <taxon>Pezizomycotina</taxon>
        <taxon>Sordariomycetes</taxon>
        <taxon>Sordariomycetidae</taxon>
        <taxon>Sordariales</taxon>
        <taxon>Naviculisporaceae</taxon>
        <taxon>Rhypophila</taxon>
    </lineage>
</organism>
<dbReference type="AlphaFoldDB" id="A0AAN6Y0A5"/>
<keyword evidence="7" id="KW-1185">Reference proteome</keyword>
<reference evidence="6" key="2">
    <citation type="submission" date="2023-05" db="EMBL/GenBank/DDBJ databases">
        <authorList>
            <consortium name="Lawrence Berkeley National Laboratory"/>
            <person name="Steindorff A."/>
            <person name="Hensen N."/>
            <person name="Bonometti L."/>
            <person name="Westerberg I."/>
            <person name="Brannstrom I.O."/>
            <person name="Guillou S."/>
            <person name="Cros-Aarteil S."/>
            <person name="Calhoun S."/>
            <person name="Haridas S."/>
            <person name="Kuo A."/>
            <person name="Mondo S."/>
            <person name="Pangilinan J."/>
            <person name="Riley R."/>
            <person name="Labutti K."/>
            <person name="Andreopoulos B."/>
            <person name="Lipzen A."/>
            <person name="Chen C."/>
            <person name="Yanf M."/>
            <person name="Daum C."/>
            <person name="Ng V."/>
            <person name="Clum A."/>
            <person name="Ohm R."/>
            <person name="Martin F."/>
            <person name="Silar P."/>
            <person name="Natvig D."/>
            <person name="Lalanne C."/>
            <person name="Gautier V."/>
            <person name="Ament-Velasquez S.L."/>
            <person name="Kruys A."/>
            <person name="Hutchinson M.I."/>
            <person name="Powell A.J."/>
            <person name="Barry K."/>
            <person name="Miller A.N."/>
            <person name="Grigoriev I.V."/>
            <person name="Debuchy R."/>
            <person name="Gladieux P."/>
            <person name="Thoren M.H."/>
            <person name="Johannesson H."/>
        </authorList>
    </citation>
    <scope>NUCLEOTIDE SEQUENCE</scope>
    <source>
        <strain evidence="6">PSN293</strain>
    </source>
</reference>
<proteinExistence type="inferred from homology"/>
<dbReference type="PRINTS" id="PR00368">
    <property type="entry name" value="FADPNR"/>
</dbReference>
<dbReference type="InterPro" id="IPR023753">
    <property type="entry name" value="FAD/NAD-binding_dom"/>
</dbReference>
<dbReference type="PRINTS" id="PR00469">
    <property type="entry name" value="PNDRDTASEII"/>
</dbReference>
<gene>
    <name evidence="6" type="ORF">QBC37DRAFT_86471</name>
</gene>
<name>A0AAN6Y0A5_9PEZI</name>
<dbReference type="GO" id="GO:0016491">
    <property type="term" value="F:oxidoreductase activity"/>
    <property type="evidence" value="ECO:0007669"/>
    <property type="project" value="UniProtKB-KW"/>
</dbReference>
<dbReference type="InterPro" id="IPR036188">
    <property type="entry name" value="FAD/NAD-bd_sf"/>
</dbReference>
<evidence type="ECO:0000313" key="7">
    <source>
        <dbReference type="Proteomes" id="UP001301769"/>
    </source>
</evidence>
<evidence type="ECO:0000259" key="5">
    <source>
        <dbReference type="Pfam" id="PF07992"/>
    </source>
</evidence>
<feature type="chain" id="PRO_5042979358" evidence="4">
    <location>
        <begin position="20"/>
        <end position="423"/>
    </location>
</feature>
<dbReference type="Gene3D" id="3.50.50.60">
    <property type="entry name" value="FAD/NAD(P)-binding domain"/>
    <property type="match status" value="2"/>
</dbReference>
<evidence type="ECO:0000313" key="6">
    <source>
        <dbReference type="EMBL" id="KAK4207812.1"/>
    </source>
</evidence>
<sequence length="423" mass="46535">MYLSIALLILVNLASLVSPVAIPNKRLPPRIDYDTIIVGGGPAGLAALSGLARVRRKALLIDSGEYRNGLTRNMHDVLGHDGVTPAYFRHSARGQITTYKTVSFTNGTVTKITPGRNPVSPGTSFFTVTADLNTTVGPTTKQLTTRKVILATGLIDVIPSTPGLAENWAKGIYWCPWCDGHEHADQPMGLLCDLNDAVGAFREIITLNSDVIAYVNGTDTPEYRALNDAAFPGWEKYLAEHNVKIENRTIISIKRVKDGSEGVHDPSLPSTAEFDLFDIELANKTDGNDVREIHQRGVFFTSFPSKQRSSLGEETGVYMYSPGRLGVDQNMRTNIDGIYAAGDANSDNSTNVPHAMYSGKRAAVFLHQKLSQEDSVWEVTRLLGSKFVKKGTRFQKLDPRLIWRMMNGRSREDDILHAGDFDP</sequence>
<keyword evidence="2" id="KW-0285">Flavoprotein</keyword>
<comment type="caution">
    <text evidence="6">The sequence shown here is derived from an EMBL/GenBank/DDBJ whole genome shotgun (WGS) entry which is preliminary data.</text>
</comment>
<feature type="domain" description="FAD/NAD(P)-binding" evidence="5">
    <location>
        <begin position="33"/>
        <end position="359"/>
    </location>
</feature>
<keyword evidence="3" id="KW-0560">Oxidoreductase</keyword>
<evidence type="ECO:0000256" key="2">
    <source>
        <dbReference type="ARBA" id="ARBA00022630"/>
    </source>
</evidence>
<accession>A0AAN6Y0A5</accession>
<reference evidence="6" key="1">
    <citation type="journal article" date="2023" name="Mol. Phylogenet. Evol.">
        <title>Genome-scale phylogeny and comparative genomics of the fungal order Sordariales.</title>
        <authorList>
            <person name="Hensen N."/>
            <person name="Bonometti L."/>
            <person name="Westerberg I."/>
            <person name="Brannstrom I.O."/>
            <person name="Guillou S."/>
            <person name="Cros-Aarteil S."/>
            <person name="Calhoun S."/>
            <person name="Haridas S."/>
            <person name="Kuo A."/>
            <person name="Mondo S."/>
            <person name="Pangilinan J."/>
            <person name="Riley R."/>
            <person name="LaButti K."/>
            <person name="Andreopoulos B."/>
            <person name="Lipzen A."/>
            <person name="Chen C."/>
            <person name="Yan M."/>
            <person name="Daum C."/>
            <person name="Ng V."/>
            <person name="Clum A."/>
            <person name="Steindorff A."/>
            <person name="Ohm R.A."/>
            <person name="Martin F."/>
            <person name="Silar P."/>
            <person name="Natvig D.O."/>
            <person name="Lalanne C."/>
            <person name="Gautier V."/>
            <person name="Ament-Velasquez S.L."/>
            <person name="Kruys A."/>
            <person name="Hutchinson M.I."/>
            <person name="Powell A.J."/>
            <person name="Barry K."/>
            <person name="Miller A.N."/>
            <person name="Grigoriev I.V."/>
            <person name="Debuchy R."/>
            <person name="Gladieux P."/>
            <person name="Hiltunen Thoren M."/>
            <person name="Johannesson H."/>
        </authorList>
    </citation>
    <scope>NUCLEOTIDE SEQUENCE</scope>
    <source>
        <strain evidence="6">PSN293</strain>
    </source>
</reference>
<dbReference type="InterPro" id="IPR050097">
    <property type="entry name" value="Ferredoxin-NADP_redctase_2"/>
</dbReference>
<evidence type="ECO:0000256" key="3">
    <source>
        <dbReference type="ARBA" id="ARBA00023002"/>
    </source>
</evidence>
<keyword evidence="4" id="KW-0732">Signal</keyword>
<comment type="similarity">
    <text evidence="1">Belongs to the class-II pyridine nucleotide-disulfide oxidoreductase family.</text>
</comment>
<dbReference type="EMBL" id="MU858272">
    <property type="protein sequence ID" value="KAK4207812.1"/>
    <property type="molecule type" value="Genomic_DNA"/>
</dbReference>
<dbReference type="SUPFAM" id="SSF51905">
    <property type="entry name" value="FAD/NAD(P)-binding domain"/>
    <property type="match status" value="1"/>
</dbReference>
<dbReference type="Pfam" id="PF07992">
    <property type="entry name" value="Pyr_redox_2"/>
    <property type="match status" value="1"/>
</dbReference>
<feature type="signal peptide" evidence="4">
    <location>
        <begin position="1"/>
        <end position="19"/>
    </location>
</feature>
<dbReference type="GO" id="GO:0097237">
    <property type="term" value="P:cellular response to toxic substance"/>
    <property type="evidence" value="ECO:0007669"/>
    <property type="project" value="UniProtKB-ARBA"/>
</dbReference>
<dbReference type="Proteomes" id="UP001301769">
    <property type="component" value="Unassembled WGS sequence"/>
</dbReference>
<evidence type="ECO:0000256" key="1">
    <source>
        <dbReference type="ARBA" id="ARBA00009333"/>
    </source>
</evidence>